<reference evidence="1 2" key="1">
    <citation type="journal article" date="2016" name="Syst. Appl. Microbiol.">
        <title>Vibrio bivalvicida sp. nov., a novel larval pathogen for bivalve molluscs reared in a hatchery.</title>
        <authorList>
            <person name="Dubert J."/>
            <person name="Romalde J.L."/>
            <person name="Prado S."/>
            <person name="Barja J.L."/>
        </authorList>
    </citation>
    <scope>NUCLEOTIDE SEQUENCE [LARGE SCALE GENOMIC DNA]</scope>
    <source>
        <strain evidence="1 2">605</strain>
    </source>
</reference>
<dbReference type="Proteomes" id="UP000078406">
    <property type="component" value="Unassembled WGS sequence"/>
</dbReference>
<sequence length="64" mass="7163">MKNFKSTIASWLGNFCNKLFEQILDKIAFKLLTIAALSLVELLAGEEQNNQIAQMLETVIAYTA</sequence>
<gene>
    <name evidence="1" type="ORF">APB76_08040</name>
</gene>
<protein>
    <submittedName>
        <fullName evidence="1">Uncharacterized protein</fullName>
    </submittedName>
</protein>
<evidence type="ECO:0000313" key="2">
    <source>
        <dbReference type="Proteomes" id="UP000078406"/>
    </source>
</evidence>
<evidence type="ECO:0000313" key="1">
    <source>
        <dbReference type="EMBL" id="OAJ95223.1"/>
    </source>
</evidence>
<comment type="caution">
    <text evidence="1">The sequence shown here is derived from an EMBL/GenBank/DDBJ whole genome shotgun (WGS) entry which is preliminary data.</text>
</comment>
<proteinExistence type="predicted"/>
<accession>A0A177Y2W0</accession>
<name>A0A177Y2W0_9VIBR</name>
<dbReference type="EMBL" id="LLEI02000021">
    <property type="protein sequence ID" value="OAJ95223.1"/>
    <property type="molecule type" value="Genomic_DNA"/>
</dbReference>
<dbReference type="RefSeq" id="WP_054962179.1">
    <property type="nucleotide sequence ID" value="NZ_LLEI02000021.1"/>
</dbReference>
<dbReference type="AlphaFoldDB" id="A0A177Y2W0"/>
<organism evidence="1 2">
    <name type="scientific">Vibrio bivalvicida</name>
    <dbReference type="NCBI Taxonomy" id="1276888"/>
    <lineage>
        <taxon>Bacteria</taxon>
        <taxon>Pseudomonadati</taxon>
        <taxon>Pseudomonadota</taxon>
        <taxon>Gammaproteobacteria</taxon>
        <taxon>Vibrionales</taxon>
        <taxon>Vibrionaceae</taxon>
        <taxon>Vibrio</taxon>
        <taxon>Vibrio oreintalis group</taxon>
    </lineage>
</organism>